<keyword evidence="2" id="KW-1133">Transmembrane helix</keyword>
<evidence type="ECO:0000313" key="5">
    <source>
        <dbReference type="Proteomes" id="UP000216352"/>
    </source>
</evidence>
<dbReference type="STRING" id="1603886.GCA_001895165_00065"/>
<feature type="transmembrane region" description="Helical" evidence="2">
    <location>
        <begin position="41"/>
        <end position="64"/>
    </location>
</feature>
<evidence type="ECO:0000256" key="2">
    <source>
        <dbReference type="SAM" id="Phobius"/>
    </source>
</evidence>
<protein>
    <submittedName>
        <fullName evidence="4">GHKL domain-containing protein</fullName>
    </submittedName>
</protein>
<dbReference type="OrthoDB" id="3229604at2"/>
<feature type="transmembrane region" description="Helical" evidence="2">
    <location>
        <begin position="6"/>
        <end position="29"/>
    </location>
</feature>
<dbReference type="RefSeq" id="WP_094725390.1">
    <property type="nucleotide sequence ID" value="NZ_BDIS01000001.1"/>
</dbReference>
<keyword evidence="5" id="KW-1185">Reference proteome</keyword>
<name>A0A261FPB4_9BIFI</name>
<gene>
    <name evidence="4" type="ORF">BLEM_1616</name>
</gene>
<dbReference type="EMBL" id="MWWX01000011">
    <property type="protein sequence ID" value="OZG60984.1"/>
    <property type="molecule type" value="Genomic_DNA"/>
</dbReference>
<comment type="caution">
    <text evidence="4">The sequence shown here is derived from an EMBL/GenBank/DDBJ whole genome shotgun (WGS) entry which is preliminary data.</text>
</comment>
<organism evidence="4 5">
    <name type="scientific">Bifidobacterium lemurum</name>
    <dbReference type="NCBI Taxonomy" id="1603886"/>
    <lineage>
        <taxon>Bacteria</taxon>
        <taxon>Bacillati</taxon>
        <taxon>Actinomycetota</taxon>
        <taxon>Actinomycetes</taxon>
        <taxon>Bifidobacteriales</taxon>
        <taxon>Bifidobacteriaceae</taxon>
        <taxon>Bifidobacterium</taxon>
    </lineage>
</organism>
<dbReference type="SUPFAM" id="SSF55874">
    <property type="entry name" value="ATPase domain of HSP90 chaperone/DNA topoisomerase II/histidine kinase"/>
    <property type="match status" value="1"/>
</dbReference>
<reference evidence="4 5" key="1">
    <citation type="journal article" date="2017" name="BMC Genomics">
        <title>Comparative genomic and phylogenomic analyses of the Bifidobacteriaceae family.</title>
        <authorList>
            <person name="Lugli G.A."/>
            <person name="Milani C."/>
            <person name="Turroni F."/>
            <person name="Duranti S."/>
            <person name="Mancabelli L."/>
            <person name="Mangifesta M."/>
            <person name="Ferrario C."/>
            <person name="Modesto M."/>
            <person name="Mattarelli P."/>
            <person name="Jiri K."/>
            <person name="van Sinderen D."/>
            <person name="Ventura M."/>
        </authorList>
    </citation>
    <scope>NUCLEOTIDE SEQUENCE [LARGE SCALE GENOMIC DNA]</scope>
    <source>
        <strain evidence="4 5">DSM 28807</strain>
    </source>
</reference>
<feature type="transmembrane region" description="Helical" evidence="2">
    <location>
        <begin position="70"/>
        <end position="92"/>
    </location>
</feature>
<feature type="transmembrane region" description="Helical" evidence="2">
    <location>
        <begin position="99"/>
        <end position="116"/>
    </location>
</feature>
<dbReference type="CDD" id="cd16935">
    <property type="entry name" value="HATPase_AgrC-ComD-like"/>
    <property type="match status" value="1"/>
</dbReference>
<proteinExistence type="predicted"/>
<evidence type="ECO:0000313" key="4">
    <source>
        <dbReference type="EMBL" id="OZG60984.1"/>
    </source>
</evidence>
<dbReference type="InterPro" id="IPR036890">
    <property type="entry name" value="HATPase_C_sf"/>
</dbReference>
<feature type="coiled-coil region" evidence="1">
    <location>
        <begin position="222"/>
        <end position="249"/>
    </location>
</feature>
<dbReference type="Gene3D" id="3.30.565.10">
    <property type="entry name" value="Histidine kinase-like ATPase, C-terminal domain"/>
    <property type="match status" value="1"/>
</dbReference>
<keyword evidence="2" id="KW-0472">Membrane</keyword>
<dbReference type="InterPro" id="IPR032834">
    <property type="entry name" value="NatK-like_C"/>
</dbReference>
<feature type="transmembrane region" description="Helical" evidence="2">
    <location>
        <begin position="161"/>
        <end position="183"/>
    </location>
</feature>
<dbReference type="Pfam" id="PF14501">
    <property type="entry name" value="HATPase_c_5"/>
    <property type="match status" value="1"/>
</dbReference>
<evidence type="ECO:0000256" key="1">
    <source>
        <dbReference type="SAM" id="Coils"/>
    </source>
</evidence>
<dbReference type="AlphaFoldDB" id="A0A261FPB4"/>
<evidence type="ECO:0000259" key="3">
    <source>
        <dbReference type="Pfam" id="PF14501"/>
    </source>
</evidence>
<keyword evidence="2" id="KW-0812">Transmembrane</keyword>
<dbReference type="Proteomes" id="UP000216352">
    <property type="component" value="Unassembled WGS sequence"/>
</dbReference>
<keyword evidence="1" id="KW-0175">Coiled coil</keyword>
<feature type="transmembrane region" description="Helical" evidence="2">
    <location>
        <begin position="195"/>
        <end position="213"/>
    </location>
</feature>
<sequence length="436" mass="49434">MLTEMLVTVWDCLTNFSVALFVVELLMAMRARRRSLFWVRMLVWTPFVTIPVGYWLATGSYFYMLPWFRIGWYPWIFTALMAVSALLLWCCFEMSATRALFIAVASHGVQNVMYMEDLLIELAMPEDGLMVVALELMACLVTLAIVWKVCAQRLHRNEVDVSNVAMLTFVVVSSLIVGVLNYWAYSFSYVSTATLVYQLTCSALLLVVQFNVFNRSVDMARNAAMEQMLRAAERRYRLTQENIDIINRKCHDLKHQITLLRDVSTPVERENSLAQIEQAIDIYDSLISSGNRALDTLIMEKSLICAERGIELTTLVDGSKLGFLEDVDVYSLLGNALDNAIEREGLEAEENRIISLTSRESGDNMLAIQIDNYCSQPVAFVDGLPKTTKADSAYHGIGTRSMRYVAERYGGTLSMQWSAEHNRFSVTILFPATSHR</sequence>
<feature type="domain" description="Sensor histidine kinase NatK-like C-terminal" evidence="3">
    <location>
        <begin position="325"/>
        <end position="431"/>
    </location>
</feature>
<accession>A0A261FPB4</accession>
<feature type="transmembrane region" description="Helical" evidence="2">
    <location>
        <begin position="128"/>
        <end position="149"/>
    </location>
</feature>